<name>A0A6L7F100_9ACTN</name>
<comment type="caution">
    <text evidence="1">The sequence shown here is derived from an EMBL/GenBank/DDBJ whole genome shotgun (WGS) entry which is preliminary data.</text>
</comment>
<evidence type="ECO:0000313" key="2">
    <source>
        <dbReference type="Proteomes" id="UP000473325"/>
    </source>
</evidence>
<proteinExistence type="predicted"/>
<gene>
    <name evidence="1" type="ORF">GRQ65_12415</name>
</gene>
<dbReference type="RefSeq" id="WP_160878294.1">
    <property type="nucleotide sequence ID" value="NZ_WUEK01000007.1"/>
</dbReference>
<organism evidence="1 2">
    <name type="scientific">Nocardioides flavescens</name>
    <dbReference type="NCBI Taxonomy" id="2691959"/>
    <lineage>
        <taxon>Bacteria</taxon>
        <taxon>Bacillati</taxon>
        <taxon>Actinomycetota</taxon>
        <taxon>Actinomycetes</taxon>
        <taxon>Propionibacteriales</taxon>
        <taxon>Nocardioidaceae</taxon>
        <taxon>Nocardioides</taxon>
    </lineage>
</organism>
<evidence type="ECO:0000313" key="1">
    <source>
        <dbReference type="EMBL" id="MXG90351.1"/>
    </source>
</evidence>
<accession>A0A6L7F100</accession>
<protein>
    <recommendedName>
        <fullName evidence="3">HEAT repeat-containing protein</fullName>
    </recommendedName>
</protein>
<dbReference type="Gene3D" id="1.25.10.10">
    <property type="entry name" value="Leucine-rich Repeat Variant"/>
    <property type="match status" value="1"/>
</dbReference>
<dbReference type="Proteomes" id="UP000473325">
    <property type="component" value="Unassembled WGS sequence"/>
</dbReference>
<evidence type="ECO:0008006" key="3">
    <source>
        <dbReference type="Google" id="ProtNLM"/>
    </source>
</evidence>
<keyword evidence="2" id="KW-1185">Reference proteome</keyword>
<sequence>MRAIDTVEKLVRDDPNRAAPYVGSMLRDLTTSDQPSVQWHLAQLLAIVDLTDEQTDRAVAWLVERIATTEVDWIVAAHAMATLVELQGRGAVGADLVRPLLEVQTGHRSASVRRQAAALAARRAGGVE</sequence>
<dbReference type="InterPro" id="IPR011989">
    <property type="entry name" value="ARM-like"/>
</dbReference>
<dbReference type="AlphaFoldDB" id="A0A6L7F100"/>
<dbReference type="EMBL" id="WUEK01000007">
    <property type="protein sequence ID" value="MXG90351.1"/>
    <property type="molecule type" value="Genomic_DNA"/>
</dbReference>
<reference evidence="1 2" key="1">
    <citation type="submission" date="2019-12" db="EMBL/GenBank/DDBJ databases">
        <authorList>
            <person name="Kun Z."/>
        </authorList>
    </citation>
    <scope>NUCLEOTIDE SEQUENCE [LARGE SCALE GENOMIC DNA]</scope>
    <source>
        <strain evidence="1 2">YIM 123512</strain>
    </source>
</reference>